<dbReference type="GO" id="GO:0030976">
    <property type="term" value="F:thiamine pyrophosphate binding"/>
    <property type="evidence" value="ECO:0007669"/>
    <property type="project" value="UniProtKB-UniRule"/>
</dbReference>
<dbReference type="GO" id="GO:0030145">
    <property type="term" value="F:manganese ion binding"/>
    <property type="evidence" value="ECO:0007669"/>
    <property type="project" value="UniProtKB-UniRule"/>
</dbReference>
<dbReference type="SUPFAM" id="SSF52518">
    <property type="entry name" value="Thiamin diphosphate-binding fold (THDP-binding)"/>
    <property type="match status" value="2"/>
</dbReference>
<keyword evidence="2 7" id="KW-0808">Transferase</keyword>
<dbReference type="Pfam" id="PF02775">
    <property type="entry name" value="TPP_enzyme_C"/>
    <property type="match status" value="1"/>
</dbReference>
<sequence length="630" mass="68595">MPVQAGGSVPLSGSTSNASDRSTLNIPFKLPLAAGLNQLFASIVLEELARLGVQHICLAPGSRSAPLALAAQTSRLKQHWHFDERGLAFKALGLAKASGKPVVIVTTSGSAVANLLPAVVEAFQTGVPLILLTADRPPELINCAANQAIIQQGIFSNYLAAETNWLPTIEQPIASYLTELDQLLFNAQSQQAPVHINLMLREPLYPGVEQPINPELLRIPARWLNSAQVFTDYLQSYPQLEQSYCNRLVSSFSARKGLIITGDLSTEDSQAALQLSQVFGWPLVADIQSGLKGLPGVLSHSDLLLVNPQSKALLDQAEVLIQLGPRLVCKRLGQWITAKANAGNWHNSLMISRQPQRQDPDHLFHQRWTADVAKACVQLIQAIENQTIKNDGVWLKALQNQQQQLSTKLDDWLDSQQTGPADEMNISRQFLQLAPSAIFVGNSLPVRLAEMVGHGRQTSSQNTCEQLEKIQCQQVFTNRGASGIDGLLASAVGVASALQTTVTKQKFSMLLGDLSLLHDLNSLELLANFDDNFVLVVINNDGGGIFHMLPIPADSTTSTLGRDCFQRPHGRKMQQAAAMFAVDYQPVTELAQFKPVYQQALNSNLPSIIEVFTAPGSAAQQIKQLIKEFS</sequence>
<comment type="cofactor">
    <cofactor evidence="7">
        <name>thiamine diphosphate</name>
        <dbReference type="ChEBI" id="CHEBI:58937"/>
    </cofactor>
    <text evidence="7">Binds 1 thiamine pyrophosphate per subunit.</text>
</comment>
<evidence type="ECO:0000256" key="6">
    <source>
        <dbReference type="ARBA" id="ARBA00023211"/>
    </source>
</evidence>
<dbReference type="InterPro" id="IPR032264">
    <property type="entry name" value="MenD_middle"/>
</dbReference>
<dbReference type="InterPro" id="IPR029035">
    <property type="entry name" value="DHS-like_NAD/FAD-binding_dom"/>
</dbReference>
<dbReference type="EMBL" id="QDDL01000005">
    <property type="protein sequence ID" value="PVZ68241.1"/>
    <property type="molecule type" value="Genomic_DNA"/>
</dbReference>
<dbReference type="UniPathway" id="UPA00079"/>
<dbReference type="EC" id="2.2.1.9" evidence="7"/>
<dbReference type="InterPro" id="IPR011766">
    <property type="entry name" value="TPP_enzyme_TPP-bd"/>
</dbReference>
<dbReference type="PANTHER" id="PTHR42916">
    <property type="entry name" value="2-SUCCINYL-5-ENOLPYRUVYL-6-HYDROXY-3-CYCLOHEXENE-1-CARBOXYLATE SYNTHASE"/>
    <property type="match status" value="1"/>
</dbReference>
<evidence type="ECO:0000256" key="1">
    <source>
        <dbReference type="ARBA" id="ARBA00022428"/>
    </source>
</evidence>
<dbReference type="GO" id="GO:0070204">
    <property type="term" value="F:2-succinyl-5-enolpyruvyl-6-hydroxy-3-cyclohexene-1-carboxylic-acid synthase activity"/>
    <property type="evidence" value="ECO:0007669"/>
    <property type="project" value="UniProtKB-UniRule"/>
</dbReference>
<proteinExistence type="inferred from homology"/>
<name>A0A2V1GV74_9GAMM</name>
<feature type="domain" description="Thiamine pyrophosphate enzyme N-terminal TPP-binding" evidence="9">
    <location>
        <begin position="41"/>
        <end position="142"/>
    </location>
</feature>
<comment type="catalytic activity">
    <reaction evidence="7">
        <text>isochorismate + 2-oxoglutarate + H(+) = 5-enolpyruvoyl-6-hydroxy-2-succinyl-cyclohex-3-ene-1-carboxylate + CO2</text>
        <dbReference type="Rhea" id="RHEA:25593"/>
        <dbReference type="ChEBI" id="CHEBI:15378"/>
        <dbReference type="ChEBI" id="CHEBI:16526"/>
        <dbReference type="ChEBI" id="CHEBI:16810"/>
        <dbReference type="ChEBI" id="CHEBI:29780"/>
        <dbReference type="ChEBI" id="CHEBI:58818"/>
        <dbReference type="EC" id="2.2.1.9"/>
    </reaction>
</comment>
<comment type="function">
    <text evidence="7">Catalyzes the thiamine diphosphate-dependent decarboxylation of 2-oxoglutarate and the subsequent addition of the resulting succinic semialdehyde-thiamine pyrophosphate anion to isochorismate to yield 2-succinyl-5-enolpyruvyl-6-hydroxy-3-cyclohexene-1-carboxylate (SEPHCHC).</text>
</comment>
<evidence type="ECO:0000313" key="11">
    <source>
        <dbReference type="EMBL" id="PVZ68241.1"/>
    </source>
</evidence>
<comment type="caution">
    <text evidence="11">The sequence shown here is derived from an EMBL/GenBank/DDBJ whole genome shotgun (WGS) entry which is preliminary data.</text>
</comment>
<keyword evidence="6 7" id="KW-0464">Manganese</keyword>
<comment type="subunit">
    <text evidence="7">Homodimer.</text>
</comment>
<keyword evidence="5 7" id="KW-0786">Thiamine pyrophosphate</keyword>
<dbReference type="InterPro" id="IPR012001">
    <property type="entry name" value="Thiamin_PyroP_enz_TPP-bd_dom"/>
</dbReference>
<dbReference type="NCBIfam" id="TIGR00173">
    <property type="entry name" value="menD"/>
    <property type="match status" value="1"/>
</dbReference>
<dbReference type="CDD" id="cd07037">
    <property type="entry name" value="TPP_PYR_MenD"/>
    <property type="match status" value="1"/>
</dbReference>
<evidence type="ECO:0000256" key="4">
    <source>
        <dbReference type="ARBA" id="ARBA00022842"/>
    </source>
</evidence>
<dbReference type="HAMAP" id="MF_01659">
    <property type="entry name" value="MenD"/>
    <property type="match status" value="1"/>
</dbReference>
<dbReference type="CDD" id="cd02009">
    <property type="entry name" value="TPP_SHCHC_synthase"/>
    <property type="match status" value="1"/>
</dbReference>
<comment type="cofactor">
    <cofactor evidence="7">
        <name>Mg(2+)</name>
        <dbReference type="ChEBI" id="CHEBI:18420"/>
    </cofactor>
    <cofactor evidence="7">
        <name>Mn(2+)</name>
        <dbReference type="ChEBI" id="CHEBI:29035"/>
    </cofactor>
</comment>
<accession>A0A2V1GV74</accession>
<dbReference type="PANTHER" id="PTHR42916:SF1">
    <property type="entry name" value="PROTEIN PHYLLO, CHLOROPLASTIC"/>
    <property type="match status" value="1"/>
</dbReference>
<dbReference type="InterPro" id="IPR029061">
    <property type="entry name" value="THDP-binding"/>
</dbReference>
<keyword evidence="12" id="KW-1185">Reference proteome</keyword>
<dbReference type="Gene3D" id="3.40.50.1220">
    <property type="entry name" value="TPP-binding domain"/>
    <property type="match status" value="1"/>
</dbReference>
<protein>
    <recommendedName>
        <fullName evidence="7">2-succinyl-5-enolpyruvyl-6-hydroxy-3-cyclohexene-1-carboxylate synthase</fullName>
        <shortName evidence="7">SEPHCHC synthase</shortName>
        <ecNumber evidence="7">2.2.1.9</ecNumber>
    </recommendedName>
    <alternativeName>
        <fullName evidence="7">Menaquinone biosynthesis protein MenD</fullName>
    </alternativeName>
</protein>
<dbReference type="AlphaFoldDB" id="A0A2V1GV74"/>
<reference evidence="11 12" key="1">
    <citation type="submission" date="2018-04" db="EMBL/GenBank/DDBJ databases">
        <title>Thalassorhabdus spongiae gen. nov., sp. nov., isolated from a marine sponge in South-West Iceland.</title>
        <authorList>
            <person name="Knobloch S."/>
            <person name="Daussin A."/>
            <person name="Johannsson R."/>
            <person name="Marteinsson V.T."/>
        </authorList>
    </citation>
    <scope>NUCLEOTIDE SEQUENCE [LARGE SCALE GENOMIC DNA]</scope>
    <source>
        <strain evidence="11 12">Hp12</strain>
    </source>
</reference>
<dbReference type="GO" id="GO:0000287">
    <property type="term" value="F:magnesium ion binding"/>
    <property type="evidence" value="ECO:0007669"/>
    <property type="project" value="UniProtKB-UniRule"/>
</dbReference>
<dbReference type="Proteomes" id="UP000244906">
    <property type="component" value="Unassembled WGS sequence"/>
</dbReference>
<evidence type="ECO:0000259" key="8">
    <source>
        <dbReference type="Pfam" id="PF02775"/>
    </source>
</evidence>
<evidence type="ECO:0000256" key="5">
    <source>
        <dbReference type="ARBA" id="ARBA00023052"/>
    </source>
</evidence>
<evidence type="ECO:0000256" key="7">
    <source>
        <dbReference type="HAMAP-Rule" id="MF_01659"/>
    </source>
</evidence>
<evidence type="ECO:0000313" key="12">
    <source>
        <dbReference type="Proteomes" id="UP000244906"/>
    </source>
</evidence>
<comment type="pathway">
    <text evidence="7">Quinol/quinone metabolism; 1,4-dihydroxy-2-naphthoate biosynthesis; 1,4-dihydroxy-2-naphthoate from chorismate: step 2/7.</text>
</comment>
<dbReference type="SUPFAM" id="SSF52467">
    <property type="entry name" value="DHS-like NAD/FAD-binding domain"/>
    <property type="match status" value="1"/>
</dbReference>
<dbReference type="Pfam" id="PF16582">
    <property type="entry name" value="TPP_enzyme_M_2"/>
    <property type="match status" value="1"/>
</dbReference>
<keyword evidence="3 7" id="KW-0479">Metal-binding</keyword>
<keyword evidence="1 7" id="KW-0474">Menaquinone biosynthesis</keyword>
<keyword evidence="4 7" id="KW-0460">Magnesium</keyword>
<dbReference type="Pfam" id="PF02776">
    <property type="entry name" value="TPP_enzyme_N"/>
    <property type="match status" value="1"/>
</dbReference>
<dbReference type="UniPathway" id="UPA01057">
    <property type="reaction ID" value="UER00164"/>
</dbReference>
<comment type="similarity">
    <text evidence="7">Belongs to the TPP enzyme family. MenD subfamily.</text>
</comment>
<dbReference type="InterPro" id="IPR004433">
    <property type="entry name" value="MenaQ_synth_MenD"/>
</dbReference>
<evidence type="ECO:0000256" key="3">
    <source>
        <dbReference type="ARBA" id="ARBA00022723"/>
    </source>
</evidence>
<evidence type="ECO:0000256" key="2">
    <source>
        <dbReference type="ARBA" id="ARBA00022679"/>
    </source>
</evidence>
<dbReference type="GO" id="GO:0009234">
    <property type="term" value="P:menaquinone biosynthetic process"/>
    <property type="evidence" value="ECO:0007669"/>
    <property type="project" value="UniProtKB-UniRule"/>
</dbReference>
<evidence type="ECO:0000259" key="10">
    <source>
        <dbReference type="Pfam" id="PF16582"/>
    </source>
</evidence>
<comment type="pathway">
    <text evidence="7">Quinol/quinone metabolism; menaquinone biosynthesis.</text>
</comment>
<feature type="domain" description="Thiamine pyrophosphate enzyme TPP-binding" evidence="8">
    <location>
        <begin position="476"/>
        <end position="611"/>
    </location>
</feature>
<organism evidence="11 12">
    <name type="scientific">Pelagibaculum spongiae</name>
    <dbReference type="NCBI Taxonomy" id="2080658"/>
    <lineage>
        <taxon>Bacteria</taxon>
        <taxon>Pseudomonadati</taxon>
        <taxon>Pseudomonadota</taxon>
        <taxon>Gammaproteobacteria</taxon>
        <taxon>Oceanospirillales</taxon>
        <taxon>Pelagibaculum</taxon>
    </lineage>
</organism>
<feature type="domain" description="Menaquinone biosynthesis protein MenD middle" evidence="10">
    <location>
        <begin position="222"/>
        <end position="430"/>
    </location>
</feature>
<dbReference type="Gene3D" id="3.40.50.970">
    <property type="match status" value="2"/>
</dbReference>
<gene>
    <name evidence="7" type="primary">menD</name>
    <name evidence="11" type="ORF">DC094_13165</name>
</gene>
<evidence type="ECO:0000259" key="9">
    <source>
        <dbReference type="Pfam" id="PF02776"/>
    </source>
</evidence>